<accession>V4N748</accession>
<keyword evidence="3" id="KW-1185">Reference proteome</keyword>
<dbReference type="InterPro" id="IPR013187">
    <property type="entry name" value="F-box-assoc_dom_typ3"/>
</dbReference>
<dbReference type="OMA" id="VVYYNLV"/>
<dbReference type="EMBL" id="KI517464">
    <property type="protein sequence ID" value="ESQ41466.1"/>
    <property type="molecule type" value="Genomic_DNA"/>
</dbReference>
<dbReference type="AlphaFoldDB" id="V4N748"/>
<dbReference type="PANTHER" id="PTHR31111:SF138">
    <property type="entry name" value="F-BOX ASSOCIATED DOMAIN-CONTAINING PROTEIN"/>
    <property type="match status" value="1"/>
</dbReference>
<gene>
    <name evidence="2" type="ORF">EUTSA_v10015621mg</name>
</gene>
<evidence type="ECO:0000259" key="1">
    <source>
        <dbReference type="Pfam" id="PF08268"/>
    </source>
</evidence>
<dbReference type="NCBIfam" id="TIGR01640">
    <property type="entry name" value="F_box_assoc_1"/>
    <property type="match status" value="1"/>
</dbReference>
<dbReference type="Proteomes" id="UP000030689">
    <property type="component" value="Unassembled WGS sequence"/>
</dbReference>
<name>V4N748_EUTSA</name>
<feature type="domain" description="F-box associated beta-propeller type 3" evidence="1">
    <location>
        <begin position="29"/>
        <end position="104"/>
    </location>
</feature>
<evidence type="ECO:0000313" key="2">
    <source>
        <dbReference type="EMBL" id="ESQ41466.1"/>
    </source>
</evidence>
<dbReference type="KEGG" id="eus:EUTSA_v10015621mg"/>
<dbReference type="Gramene" id="ESQ41466">
    <property type="protein sequence ID" value="ESQ41466"/>
    <property type="gene ID" value="EUTSA_v10015621mg"/>
</dbReference>
<organism evidence="2 3">
    <name type="scientific">Eutrema salsugineum</name>
    <name type="common">Saltwater cress</name>
    <name type="synonym">Sisymbrium salsugineum</name>
    <dbReference type="NCBI Taxonomy" id="72664"/>
    <lineage>
        <taxon>Eukaryota</taxon>
        <taxon>Viridiplantae</taxon>
        <taxon>Streptophyta</taxon>
        <taxon>Embryophyta</taxon>
        <taxon>Tracheophyta</taxon>
        <taxon>Spermatophyta</taxon>
        <taxon>Magnoliopsida</taxon>
        <taxon>eudicotyledons</taxon>
        <taxon>Gunneridae</taxon>
        <taxon>Pentapetalae</taxon>
        <taxon>rosids</taxon>
        <taxon>malvids</taxon>
        <taxon>Brassicales</taxon>
        <taxon>Brassicaceae</taxon>
        <taxon>Eutremeae</taxon>
        <taxon>Eutrema</taxon>
    </lineage>
</organism>
<evidence type="ECO:0000313" key="3">
    <source>
        <dbReference type="Proteomes" id="UP000030689"/>
    </source>
</evidence>
<dbReference type="PANTHER" id="PTHR31111">
    <property type="entry name" value="BNAA05G37150D PROTEIN-RELATED"/>
    <property type="match status" value="1"/>
</dbReference>
<feature type="domain" description="F-box associated beta-propeller type 3" evidence="1">
    <location>
        <begin position="113"/>
        <end position="284"/>
    </location>
</feature>
<dbReference type="Pfam" id="PF08268">
    <property type="entry name" value="FBA_3"/>
    <property type="match status" value="2"/>
</dbReference>
<dbReference type="InterPro" id="IPR017451">
    <property type="entry name" value="F-box-assoc_interact_dom"/>
</dbReference>
<dbReference type="STRING" id="72664.V4N748"/>
<proteinExistence type="predicted"/>
<protein>
    <recommendedName>
        <fullName evidence="1">F-box associated beta-propeller type 3 domain-containing protein</fullName>
    </recommendedName>
</protein>
<dbReference type="eggNOG" id="ENOG502SXXQ">
    <property type="taxonomic scope" value="Eukaryota"/>
</dbReference>
<reference evidence="2 3" key="1">
    <citation type="journal article" date="2013" name="Front. Plant Sci.">
        <title>The Reference Genome of the Halophytic Plant Eutrema salsugineum.</title>
        <authorList>
            <person name="Yang R."/>
            <person name="Jarvis D.E."/>
            <person name="Chen H."/>
            <person name="Beilstein M.A."/>
            <person name="Grimwood J."/>
            <person name="Jenkins J."/>
            <person name="Shu S."/>
            <person name="Prochnik S."/>
            <person name="Xin M."/>
            <person name="Ma C."/>
            <person name="Schmutz J."/>
            <person name="Wing R.A."/>
            <person name="Mitchell-Olds T."/>
            <person name="Schumaker K.S."/>
            <person name="Wang X."/>
        </authorList>
    </citation>
    <scope>NUCLEOTIDE SEQUENCE [LARGE SCALE GENOMIC DNA]</scope>
</reference>
<sequence>MCLRIKALIWASIIRSQDFIKSFQSQLRILFFVRDYYQTRFENWFFLSSQEGTSSIVSRTTCHVSGSRSRCRQPQEVNGLICCGYGRNPVIYNPTTEKSLTLPRIYVDSIIPYREHKVFTLGAQGSWRMVECYTIHCPGTISICINGAVYYGAYTGESMKHLILVRFYVRTEEFGFTEMPESVHSLSYYTSTLMNYHGKIALAYSKGYDTYELWVLEDAKEHEWSKISFSTRSWIQPNVKFNVEGITPMGEIILTPRYGIDFYVVYYNLVTKQFRKIGIEGFKSPGGVIISWEYVQNSTMLL</sequence>